<dbReference type="SMART" id="SM00220">
    <property type="entry name" value="S_TKc"/>
    <property type="match status" value="1"/>
</dbReference>
<proteinExistence type="predicted"/>
<feature type="chain" id="PRO_5025408517" description="Protein kinase domain-containing protein" evidence="14">
    <location>
        <begin position="21"/>
        <end position="620"/>
    </location>
</feature>
<dbReference type="SUPFAM" id="SSF56112">
    <property type="entry name" value="Protein kinase-like (PK-like)"/>
    <property type="match status" value="1"/>
</dbReference>
<name>A0A6A1UL03_9ROSI</name>
<dbReference type="GO" id="GO:0016020">
    <property type="term" value="C:membrane"/>
    <property type="evidence" value="ECO:0007669"/>
    <property type="project" value="UniProtKB-SubCell"/>
</dbReference>
<keyword evidence="7" id="KW-0418">Kinase</keyword>
<keyword evidence="3" id="KW-0808">Transferase</keyword>
<evidence type="ECO:0000256" key="9">
    <source>
        <dbReference type="ARBA" id="ARBA00022989"/>
    </source>
</evidence>
<dbReference type="PROSITE" id="PS00107">
    <property type="entry name" value="PROTEIN_KINASE_ATP"/>
    <property type="match status" value="1"/>
</dbReference>
<evidence type="ECO:0000256" key="3">
    <source>
        <dbReference type="ARBA" id="ARBA00022679"/>
    </source>
</evidence>
<dbReference type="Pfam" id="PF13947">
    <property type="entry name" value="GUB_WAK_bind"/>
    <property type="match status" value="1"/>
</dbReference>
<accession>A0A6A1UL03</accession>
<dbReference type="InterPro" id="IPR017441">
    <property type="entry name" value="Protein_kinase_ATP_BS"/>
</dbReference>
<feature type="signal peptide" evidence="14">
    <location>
        <begin position="1"/>
        <end position="20"/>
    </location>
</feature>
<evidence type="ECO:0000256" key="11">
    <source>
        <dbReference type="ARBA" id="ARBA00023180"/>
    </source>
</evidence>
<feature type="binding site" evidence="12">
    <location>
        <position position="337"/>
    </location>
    <ligand>
        <name>ATP</name>
        <dbReference type="ChEBI" id="CHEBI:30616"/>
    </ligand>
</feature>
<dbReference type="EMBL" id="RXIC02000141">
    <property type="protein sequence ID" value="KAB1200628.1"/>
    <property type="molecule type" value="Genomic_DNA"/>
</dbReference>
<dbReference type="InterPro" id="IPR000719">
    <property type="entry name" value="Prot_kinase_dom"/>
</dbReference>
<keyword evidence="9 13" id="KW-1133">Transmembrane helix</keyword>
<dbReference type="GO" id="GO:0005524">
    <property type="term" value="F:ATP binding"/>
    <property type="evidence" value="ECO:0007669"/>
    <property type="project" value="UniProtKB-UniRule"/>
</dbReference>
<dbReference type="AlphaFoldDB" id="A0A6A1UL03"/>
<dbReference type="PANTHER" id="PTHR27009">
    <property type="entry name" value="RUST RESISTANCE KINASE LR10-RELATED"/>
    <property type="match status" value="1"/>
</dbReference>
<evidence type="ECO:0000256" key="7">
    <source>
        <dbReference type="ARBA" id="ARBA00022777"/>
    </source>
</evidence>
<keyword evidence="2" id="KW-0723">Serine/threonine-protein kinase</keyword>
<evidence type="ECO:0000259" key="15">
    <source>
        <dbReference type="PROSITE" id="PS50011"/>
    </source>
</evidence>
<reference evidence="16 17" key="1">
    <citation type="journal article" date="2019" name="Plant Biotechnol. J.">
        <title>The red bayberry genome and genetic basis of sex determination.</title>
        <authorList>
            <person name="Jia H.M."/>
            <person name="Jia H.J."/>
            <person name="Cai Q.L."/>
            <person name="Wang Y."/>
            <person name="Zhao H.B."/>
            <person name="Yang W.F."/>
            <person name="Wang G.Y."/>
            <person name="Li Y.H."/>
            <person name="Zhan D.L."/>
            <person name="Shen Y.T."/>
            <person name="Niu Q.F."/>
            <person name="Chang L."/>
            <person name="Qiu J."/>
            <person name="Zhao L."/>
            <person name="Xie H.B."/>
            <person name="Fu W.Y."/>
            <person name="Jin J."/>
            <person name="Li X.W."/>
            <person name="Jiao Y."/>
            <person name="Zhou C.C."/>
            <person name="Tu T."/>
            <person name="Chai C.Y."/>
            <person name="Gao J.L."/>
            <person name="Fan L.J."/>
            <person name="van de Weg E."/>
            <person name="Wang J.Y."/>
            <person name="Gao Z.S."/>
        </authorList>
    </citation>
    <scope>NUCLEOTIDE SEQUENCE [LARGE SCALE GENOMIC DNA]</scope>
    <source>
        <tissue evidence="16">Leaves</tissue>
    </source>
</reference>
<evidence type="ECO:0000256" key="14">
    <source>
        <dbReference type="SAM" id="SignalP"/>
    </source>
</evidence>
<protein>
    <recommendedName>
        <fullName evidence="15">Protein kinase domain-containing protein</fullName>
    </recommendedName>
</protein>
<dbReference type="OrthoDB" id="547665at2759"/>
<evidence type="ECO:0000256" key="6">
    <source>
        <dbReference type="ARBA" id="ARBA00022741"/>
    </source>
</evidence>
<evidence type="ECO:0000256" key="1">
    <source>
        <dbReference type="ARBA" id="ARBA00004479"/>
    </source>
</evidence>
<evidence type="ECO:0000256" key="5">
    <source>
        <dbReference type="ARBA" id="ARBA00022729"/>
    </source>
</evidence>
<feature type="domain" description="Protein kinase" evidence="15">
    <location>
        <begin position="309"/>
        <end position="595"/>
    </location>
</feature>
<dbReference type="InterPro" id="IPR025287">
    <property type="entry name" value="WAK_GUB"/>
</dbReference>
<keyword evidence="17" id="KW-1185">Reference proteome</keyword>
<keyword evidence="11" id="KW-0325">Glycoprotein</keyword>
<dbReference type="InterPro" id="IPR008271">
    <property type="entry name" value="Ser/Thr_kinase_AS"/>
</dbReference>
<sequence length="620" mass="70103">MAKPYLVFCLLFLILDHGEGENECGESWCGGHGHGPAIRFPFRLQDRQPAQCGFPGFDLSCTETGDTVLELPISVKLSVKKIDYRSQVIELYDKDHCFLRQLRGLNLSSSRFRFKEGQSIDDFGLFNCSPIKVPDEHPISCLSGPTYQVYALNNYRGGPSSNMIILSCTKVYNVLSIPFGIVSNDDKVLQLKWDEPACRHCEVKGMNCRLQKNSTRSETECFPRPTKKNKGTTLMATGELLIDHLKLFRIYGAVLGSVILVLVIFATYRVYIRDKTEKEYQERIEKFLEDYRNFKPTRYSYADIKRITNQFTHKLGEGAYGTVFRGKLSNEIHVAVKILKISNGNGEEFVNEVKTIGRIHHVNVVHLVGFCADGFRRAIVYEFLPNDSLEKYISSVDANSHFLGWEKLQDIALGIAKGIEYLHQGCDQRILHFDIKPRNVLLDQHFNPKISDFGLAKLCSKDQSAVSMTAARGTMGYIAPEVFSRNFGNVSYKADVYSFGMLLLEMVGGRKTVDVTVENTSQVYFPEWIYNLLEQKEDLRVFIESDGDAALAKKLAIVGLWCIQWHPMDRPSMKKVVQLLDGEGDKLTMPPNPFASTGPARINASTPARPLNRELEVIPE</sequence>
<comment type="subcellular location">
    <subcellularLocation>
        <location evidence="1">Membrane</location>
        <topology evidence="1">Single-pass type I membrane protein</topology>
    </subcellularLocation>
</comment>
<keyword evidence="6 12" id="KW-0547">Nucleotide-binding</keyword>
<evidence type="ECO:0000256" key="8">
    <source>
        <dbReference type="ARBA" id="ARBA00022840"/>
    </source>
</evidence>
<dbReference type="Gene3D" id="1.10.510.10">
    <property type="entry name" value="Transferase(Phosphotransferase) domain 1"/>
    <property type="match status" value="1"/>
</dbReference>
<keyword evidence="5 14" id="KW-0732">Signal</keyword>
<dbReference type="PROSITE" id="PS00108">
    <property type="entry name" value="PROTEIN_KINASE_ST"/>
    <property type="match status" value="1"/>
</dbReference>
<dbReference type="Pfam" id="PF00069">
    <property type="entry name" value="Pkinase"/>
    <property type="match status" value="1"/>
</dbReference>
<dbReference type="Gene3D" id="3.30.200.20">
    <property type="entry name" value="Phosphorylase Kinase, domain 1"/>
    <property type="match status" value="1"/>
</dbReference>
<evidence type="ECO:0000256" key="4">
    <source>
        <dbReference type="ARBA" id="ARBA00022692"/>
    </source>
</evidence>
<dbReference type="Proteomes" id="UP000516437">
    <property type="component" value="Unassembled WGS sequence"/>
</dbReference>
<gene>
    <name evidence="16" type="ORF">CJ030_MR0G006768</name>
</gene>
<keyword evidence="10 13" id="KW-0472">Membrane</keyword>
<dbReference type="PROSITE" id="PS50011">
    <property type="entry name" value="PROTEIN_KINASE_DOM"/>
    <property type="match status" value="1"/>
</dbReference>
<evidence type="ECO:0000313" key="17">
    <source>
        <dbReference type="Proteomes" id="UP000516437"/>
    </source>
</evidence>
<dbReference type="GO" id="GO:0030247">
    <property type="term" value="F:polysaccharide binding"/>
    <property type="evidence" value="ECO:0007669"/>
    <property type="project" value="InterPro"/>
</dbReference>
<feature type="transmembrane region" description="Helical" evidence="13">
    <location>
        <begin position="250"/>
        <end position="271"/>
    </location>
</feature>
<evidence type="ECO:0000313" key="16">
    <source>
        <dbReference type="EMBL" id="KAB1200628.1"/>
    </source>
</evidence>
<organism evidence="16 17">
    <name type="scientific">Morella rubra</name>
    <name type="common">Chinese bayberry</name>
    <dbReference type="NCBI Taxonomy" id="262757"/>
    <lineage>
        <taxon>Eukaryota</taxon>
        <taxon>Viridiplantae</taxon>
        <taxon>Streptophyta</taxon>
        <taxon>Embryophyta</taxon>
        <taxon>Tracheophyta</taxon>
        <taxon>Spermatophyta</taxon>
        <taxon>Magnoliopsida</taxon>
        <taxon>eudicotyledons</taxon>
        <taxon>Gunneridae</taxon>
        <taxon>Pentapetalae</taxon>
        <taxon>rosids</taxon>
        <taxon>fabids</taxon>
        <taxon>Fagales</taxon>
        <taxon>Myricaceae</taxon>
        <taxon>Morella</taxon>
    </lineage>
</organism>
<dbReference type="GO" id="GO:0004674">
    <property type="term" value="F:protein serine/threonine kinase activity"/>
    <property type="evidence" value="ECO:0007669"/>
    <property type="project" value="UniProtKB-KW"/>
</dbReference>
<keyword evidence="4 13" id="KW-0812">Transmembrane</keyword>
<evidence type="ECO:0000256" key="10">
    <source>
        <dbReference type="ARBA" id="ARBA00023136"/>
    </source>
</evidence>
<keyword evidence="8 12" id="KW-0067">ATP-binding</keyword>
<dbReference type="InterPro" id="IPR045874">
    <property type="entry name" value="LRK10/LRL21-25-like"/>
</dbReference>
<evidence type="ECO:0000256" key="13">
    <source>
        <dbReference type="SAM" id="Phobius"/>
    </source>
</evidence>
<dbReference type="FunFam" id="1.10.510.10:FF:000590">
    <property type="entry name" value="PR5-like receptor kinase"/>
    <property type="match status" value="1"/>
</dbReference>
<comment type="caution">
    <text evidence="16">The sequence shown here is derived from an EMBL/GenBank/DDBJ whole genome shotgun (WGS) entry which is preliminary data.</text>
</comment>
<evidence type="ECO:0000256" key="12">
    <source>
        <dbReference type="PROSITE-ProRule" id="PRU10141"/>
    </source>
</evidence>
<dbReference type="InterPro" id="IPR011009">
    <property type="entry name" value="Kinase-like_dom_sf"/>
</dbReference>
<dbReference type="FunFam" id="3.30.200.20:FF:000178">
    <property type="entry name" value="serine/threonine-protein kinase PBS1-like"/>
    <property type="match status" value="1"/>
</dbReference>
<evidence type="ECO:0000256" key="2">
    <source>
        <dbReference type="ARBA" id="ARBA00022527"/>
    </source>
</evidence>